<keyword evidence="7" id="KW-1185">Reference proteome</keyword>
<accession>A0ABU3BLP3</accession>
<reference evidence="6 7" key="1">
    <citation type="submission" date="2023-09" db="EMBL/GenBank/DDBJ databases">
        <authorList>
            <person name="Rey-Velasco X."/>
        </authorList>
    </citation>
    <scope>NUCLEOTIDE SEQUENCE [LARGE SCALE GENOMIC DNA]</scope>
    <source>
        <strain evidence="6 7">F394</strain>
    </source>
</reference>
<evidence type="ECO:0000313" key="6">
    <source>
        <dbReference type="EMBL" id="MDT0630207.1"/>
    </source>
</evidence>
<name>A0ABU3BLP3_9BACT</name>
<dbReference type="Pfam" id="PF00905">
    <property type="entry name" value="Transpeptidase"/>
    <property type="match status" value="1"/>
</dbReference>
<dbReference type="Gene3D" id="3.40.710.10">
    <property type="entry name" value="DD-peptidase/beta-lactamase superfamily"/>
    <property type="match status" value="1"/>
</dbReference>
<dbReference type="InterPro" id="IPR050515">
    <property type="entry name" value="Beta-lactam/transpept"/>
</dbReference>
<evidence type="ECO:0000256" key="2">
    <source>
        <dbReference type="ARBA" id="ARBA00022645"/>
    </source>
</evidence>
<dbReference type="Gene3D" id="3.30.450.330">
    <property type="match status" value="1"/>
</dbReference>
<evidence type="ECO:0000256" key="4">
    <source>
        <dbReference type="SAM" id="MobiDB-lite"/>
    </source>
</evidence>
<evidence type="ECO:0000256" key="3">
    <source>
        <dbReference type="ARBA" id="ARBA00023136"/>
    </source>
</evidence>
<dbReference type="SUPFAM" id="SSF56601">
    <property type="entry name" value="beta-lactamase/transpeptidase-like"/>
    <property type="match status" value="1"/>
</dbReference>
<gene>
    <name evidence="6" type="ORF">RM540_00465</name>
</gene>
<dbReference type="SUPFAM" id="SSF56519">
    <property type="entry name" value="Penicillin binding protein dimerisation domain"/>
    <property type="match status" value="1"/>
</dbReference>
<evidence type="ECO:0000259" key="5">
    <source>
        <dbReference type="PROSITE" id="PS51178"/>
    </source>
</evidence>
<comment type="caution">
    <text evidence="6">The sequence shown here is derived from an EMBL/GenBank/DDBJ whole genome shotgun (WGS) entry which is preliminary data.</text>
</comment>
<feature type="domain" description="PASTA" evidence="5">
    <location>
        <begin position="622"/>
        <end position="679"/>
    </location>
</feature>
<keyword evidence="2" id="KW-0378">Hydrolase</keyword>
<keyword evidence="3" id="KW-0472">Membrane</keyword>
<keyword evidence="2" id="KW-0121">Carboxypeptidase</keyword>
<dbReference type="SMART" id="SM00740">
    <property type="entry name" value="PASTA"/>
    <property type="match status" value="1"/>
</dbReference>
<dbReference type="InterPro" id="IPR012338">
    <property type="entry name" value="Beta-lactam/transpept-like"/>
</dbReference>
<keyword evidence="2" id="KW-0645">Protease</keyword>
<protein>
    <submittedName>
        <fullName evidence="6">Penicillin-binding transpeptidase domain-containing protein</fullName>
    </submittedName>
</protein>
<dbReference type="PANTHER" id="PTHR30627">
    <property type="entry name" value="PEPTIDOGLYCAN D,D-TRANSPEPTIDASE"/>
    <property type="match status" value="1"/>
</dbReference>
<dbReference type="InterPro" id="IPR001460">
    <property type="entry name" value="PCN-bd_Tpept"/>
</dbReference>
<feature type="region of interest" description="Disordered" evidence="4">
    <location>
        <begin position="661"/>
        <end position="680"/>
    </location>
</feature>
<sequence>MLPGLVVAQMVRIHVGEGAELRARGEQQAESMIELAAQRGAILDRRGRALAVNTARYEVAADPTVPGFDDHASELYAILGEATGRGGDHFRRLVRDRASRQYVVLVRDLGEAAKDRLDAAGIDGLIVRGSYRRRYNYGTLASHVLGHVTRDMDGVAGIEMLLDQDLQGTPGRQAVQRDRRGVVKAVVGGTRVEPEHGENVVLTIDLVRQAILEEELARGVEAAGAQWGTAVALDPKTGAILALANVPTFDPNRPGAFSNAARRNHAVVDRLEPGSTFKLVTAVAALESGAATTQTVFDTGQGWHVFHGRTMKDSHGYGRIAFGDAIQKSSNIAMALAAEKMGRGPLYRAARDLGFGQPTTVDLPGEIGGSLRKPEDWGTLTLPWMSTGYSVEVTPLQIAVAYAALANGGLLVRPHVVAERRNAATGETVWSAPPDSVRRAFSRETAAALLPHFEAVVGKGGTAPLAAVEGLRVAGKTGTAQRATGGGYAKSYRSSFAGLFPVEDPEVVLVVVLDGATNGFYGGQVAAPIFGATARRWVGTFPRVAERVAPAGEVPPREAIRLPRVTGLPTTLAAHRLQAEGLTVKADRDQTWAPAVTRPAPGDTVRLSQTVRLDAAPPTETSAGGAVMPDLRGRSVREAVAWLRALGVEPRVVGRGVVRQQSARAGGAVPRQVTVTGASR</sequence>
<dbReference type="RefSeq" id="WP_311661167.1">
    <property type="nucleotide sequence ID" value="NZ_JAVRHT010000001.1"/>
</dbReference>
<evidence type="ECO:0000256" key="1">
    <source>
        <dbReference type="ARBA" id="ARBA00004370"/>
    </source>
</evidence>
<dbReference type="Gene3D" id="3.90.1310.10">
    <property type="entry name" value="Penicillin-binding protein 2a (Domain 2)"/>
    <property type="match status" value="1"/>
</dbReference>
<dbReference type="SUPFAM" id="SSF54184">
    <property type="entry name" value="Penicillin-binding protein 2x (pbp-2x), c-terminal domain"/>
    <property type="match status" value="1"/>
</dbReference>
<evidence type="ECO:0000313" key="7">
    <source>
        <dbReference type="Proteomes" id="UP001267426"/>
    </source>
</evidence>
<comment type="subcellular location">
    <subcellularLocation>
        <location evidence="1">Membrane</location>
    </subcellularLocation>
</comment>
<dbReference type="Proteomes" id="UP001267426">
    <property type="component" value="Unassembled WGS sequence"/>
</dbReference>
<dbReference type="InterPro" id="IPR005311">
    <property type="entry name" value="PBP_dimer"/>
</dbReference>
<dbReference type="CDD" id="cd06575">
    <property type="entry name" value="PASTA_Pbp2x-like_2"/>
    <property type="match status" value="1"/>
</dbReference>
<dbReference type="EMBL" id="JAVRHT010000001">
    <property type="protein sequence ID" value="MDT0630207.1"/>
    <property type="molecule type" value="Genomic_DNA"/>
</dbReference>
<dbReference type="InterPro" id="IPR036138">
    <property type="entry name" value="PBP_dimer_sf"/>
</dbReference>
<proteinExistence type="predicted"/>
<dbReference type="PROSITE" id="PS51178">
    <property type="entry name" value="PASTA"/>
    <property type="match status" value="1"/>
</dbReference>
<dbReference type="InterPro" id="IPR005543">
    <property type="entry name" value="PASTA_dom"/>
</dbReference>
<dbReference type="Pfam" id="PF03717">
    <property type="entry name" value="PBP_dimer"/>
    <property type="match status" value="1"/>
</dbReference>
<dbReference type="PANTHER" id="PTHR30627:SF1">
    <property type="entry name" value="PEPTIDOGLYCAN D,D-TRANSPEPTIDASE FTSI"/>
    <property type="match status" value="1"/>
</dbReference>
<dbReference type="Pfam" id="PF03793">
    <property type="entry name" value="PASTA"/>
    <property type="match status" value="1"/>
</dbReference>
<organism evidence="6 7">
    <name type="scientific">Rubrivirga litoralis</name>
    <dbReference type="NCBI Taxonomy" id="3075598"/>
    <lineage>
        <taxon>Bacteria</taxon>
        <taxon>Pseudomonadati</taxon>
        <taxon>Rhodothermota</taxon>
        <taxon>Rhodothermia</taxon>
        <taxon>Rhodothermales</taxon>
        <taxon>Rubricoccaceae</taxon>
        <taxon>Rubrivirga</taxon>
    </lineage>
</organism>